<evidence type="ECO:0000256" key="3">
    <source>
        <dbReference type="ARBA" id="ARBA00022777"/>
    </source>
</evidence>
<dbReference type="Proteomes" id="UP001328107">
    <property type="component" value="Unassembled WGS sequence"/>
</dbReference>
<dbReference type="PANTHER" id="PTHR21208:SF0">
    <property type="entry name" value="ADP-DEPENDENT GLUCOKINASE"/>
    <property type="match status" value="1"/>
</dbReference>
<keyword evidence="3" id="KW-0418">Kinase</keyword>
<dbReference type="GO" id="GO:0043843">
    <property type="term" value="F:ADP-specific glucokinase activity"/>
    <property type="evidence" value="ECO:0007669"/>
    <property type="project" value="TreeGrafter"/>
</dbReference>
<evidence type="ECO:0000313" key="6">
    <source>
        <dbReference type="Proteomes" id="UP001328107"/>
    </source>
</evidence>
<keyword evidence="1" id="KW-0808">Transferase</keyword>
<accession>A0AAN4ZAQ3</accession>
<dbReference type="PANTHER" id="PTHR21208">
    <property type="entry name" value="ADP-DEPENDENT GLUCOKINASE"/>
    <property type="match status" value="1"/>
</dbReference>
<dbReference type="AlphaFoldDB" id="A0AAN4ZAQ3"/>
<reference evidence="6" key="1">
    <citation type="submission" date="2022-10" db="EMBL/GenBank/DDBJ databases">
        <title>Genome assembly of Pristionchus species.</title>
        <authorList>
            <person name="Yoshida K."/>
            <person name="Sommer R.J."/>
        </authorList>
    </citation>
    <scope>NUCLEOTIDE SEQUENCE [LARGE SCALE GENOMIC DNA]</scope>
    <source>
        <strain evidence="6">RS5460</strain>
    </source>
</reference>
<dbReference type="EMBL" id="BTRK01000002">
    <property type="protein sequence ID" value="GMR36224.1"/>
    <property type="molecule type" value="Genomic_DNA"/>
</dbReference>
<keyword evidence="2" id="KW-0479">Metal-binding</keyword>
<sequence>CFIPPMLRLFFGKTIVPFLMLHSHSQVEFQTIVKCYTDFNNAYGVQNFPPFKDYFDPGSFHQLRTNMLDTDGIVAKPRIMQYGSALTECLKPVADCIEDSTFEQAPLLADSTKEDGHRYNFDRLMTAYECTEPGYSYQMRHFYCITHLKKDANQQAKLDKCDDDMDAATENNRLDPQNCKAYQENTECYRQTYADYCESDEAGEFYCNAVAQEYLIWNPDCVFDCKKH</sequence>
<evidence type="ECO:0000313" key="5">
    <source>
        <dbReference type="EMBL" id="GMR36224.1"/>
    </source>
</evidence>
<name>A0AAN4ZAQ3_9BILA</name>
<proteinExistence type="predicted"/>
<dbReference type="GO" id="GO:0005783">
    <property type="term" value="C:endoplasmic reticulum"/>
    <property type="evidence" value="ECO:0007669"/>
    <property type="project" value="TreeGrafter"/>
</dbReference>
<organism evidence="5 6">
    <name type="scientific">Pristionchus mayeri</name>
    <dbReference type="NCBI Taxonomy" id="1317129"/>
    <lineage>
        <taxon>Eukaryota</taxon>
        <taxon>Metazoa</taxon>
        <taxon>Ecdysozoa</taxon>
        <taxon>Nematoda</taxon>
        <taxon>Chromadorea</taxon>
        <taxon>Rhabditida</taxon>
        <taxon>Rhabditina</taxon>
        <taxon>Diplogasteromorpha</taxon>
        <taxon>Diplogasteroidea</taxon>
        <taxon>Neodiplogasteridae</taxon>
        <taxon>Pristionchus</taxon>
    </lineage>
</organism>
<keyword evidence="4" id="KW-0460">Magnesium</keyword>
<gene>
    <name evidence="5" type="ORF">PMAYCL1PPCAC_06419</name>
</gene>
<evidence type="ECO:0000256" key="1">
    <source>
        <dbReference type="ARBA" id="ARBA00022679"/>
    </source>
</evidence>
<evidence type="ECO:0000256" key="2">
    <source>
        <dbReference type="ARBA" id="ARBA00022723"/>
    </source>
</evidence>
<protein>
    <submittedName>
        <fullName evidence="5">Uncharacterized protein</fullName>
    </submittedName>
</protein>
<comment type="caution">
    <text evidence="5">The sequence shown here is derived from an EMBL/GenBank/DDBJ whole genome shotgun (WGS) entry which is preliminary data.</text>
</comment>
<keyword evidence="6" id="KW-1185">Reference proteome</keyword>
<dbReference type="GO" id="GO:0006006">
    <property type="term" value="P:glucose metabolic process"/>
    <property type="evidence" value="ECO:0007669"/>
    <property type="project" value="TreeGrafter"/>
</dbReference>
<dbReference type="GO" id="GO:0046872">
    <property type="term" value="F:metal ion binding"/>
    <property type="evidence" value="ECO:0007669"/>
    <property type="project" value="UniProtKB-KW"/>
</dbReference>
<evidence type="ECO:0000256" key="4">
    <source>
        <dbReference type="ARBA" id="ARBA00022842"/>
    </source>
</evidence>
<dbReference type="InterPro" id="IPR007666">
    <property type="entry name" value="ADP_PFK/GK"/>
</dbReference>
<feature type="non-terminal residue" evidence="5">
    <location>
        <position position="1"/>
    </location>
</feature>